<dbReference type="Proteomes" id="UP001501153">
    <property type="component" value="Unassembled WGS sequence"/>
</dbReference>
<keyword evidence="2" id="KW-1185">Reference proteome</keyword>
<accession>A0ABP8IT09</accession>
<comment type="caution">
    <text evidence="1">The sequence shown here is derived from an EMBL/GenBank/DDBJ whole genome shotgun (WGS) entry which is preliminary data.</text>
</comment>
<dbReference type="RefSeq" id="WP_345238364.1">
    <property type="nucleotide sequence ID" value="NZ_BAABGZ010000081.1"/>
</dbReference>
<organism evidence="1 2">
    <name type="scientific">Hymenobacter saemangeumensis</name>
    <dbReference type="NCBI Taxonomy" id="1084522"/>
    <lineage>
        <taxon>Bacteria</taxon>
        <taxon>Pseudomonadati</taxon>
        <taxon>Bacteroidota</taxon>
        <taxon>Cytophagia</taxon>
        <taxon>Cytophagales</taxon>
        <taxon>Hymenobacteraceae</taxon>
        <taxon>Hymenobacter</taxon>
    </lineage>
</organism>
<sequence length="57" mass="5974">MHTITLSNAQGRALHQYTLAGGQTHEPSLAGLPNGPYLLAGQAAGGSSRFTLRLLKE</sequence>
<evidence type="ECO:0008006" key="3">
    <source>
        <dbReference type="Google" id="ProtNLM"/>
    </source>
</evidence>
<evidence type="ECO:0000313" key="2">
    <source>
        <dbReference type="Proteomes" id="UP001501153"/>
    </source>
</evidence>
<dbReference type="EMBL" id="BAABGZ010000081">
    <property type="protein sequence ID" value="GAA4370164.1"/>
    <property type="molecule type" value="Genomic_DNA"/>
</dbReference>
<protein>
    <recommendedName>
        <fullName evidence="3">T9SS type A sorting domain-containing protein</fullName>
    </recommendedName>
</protein>
<reference evidence="2" key="1">
    <citation type="journal article" date="2019" name="Int. J. Syst. Evol. Microbiol.">
        <title>The Global Catalogue of Microorganisms (GCM) 10K type strain sequencing project: providing services to taxonomists for standard genome sequencing and annotation.</title>
        <authorList>
            <consortium name="The Broad Institute Genomics Platform"/>
            <consortium name="The Broad Institute Genome Sequencing Center for Infectious Disease"/>
            <person name="Wu L."/>
            <person name="Ma J."/>
        </authorList>
    </citation>
    <scope>NUCLEOTIDE SEQUENCE [LARGE SCALE GENOMIC DNA]</scope>
    <source>
        <strain evidence="2">JCM 17923</strain>
    </source>
</reference>
<gene>
    <name evidence="1" type="ORF">GCM10023185_44460</name>
</gene>
<evidence type="ECO:0000313" key="1">
    <source>
        <dbReference type="EMBL" id="GAA4370164.1"/>
    </source>
</evidence>
<proteinExistence type="predicted"/>
<name>A0ABP8IT09_9BACT</name>